<organism evidence="1 2">
    <name type="scientific">Nonlabens dokdonensis</name>
    <dbReference type="NCBI Taxonomy" id="328515"/>
    <lineage>
        <taxon>Bacteria</taxon>
        <taxon>Pseudomonadati</taxon>
        <taxon>Bacteroidota</taxon>
        <taxon>Flavobacteriia</taxon>
        <taxon>Flavobacteriales</taxon>
        <taxon>Flavobacteriaceae</taxon>
        <taxon>Nonlabens</taxon>
    </lineage>
</organism>
<accession>A0A1Z8B9L4</accession>
<evidence type="ECO:0000313" key="1">
    <source>
        <dbReference type="EMBL" id="OUS19208.1"/>
    </source>
</evidence>
<proteinExistence type="predicted"/>
<reference evidence="1 2" key="1">
    <citation type="journal article" date="2017" name="Proc. Natl. Acad. Sci. U.S.A.">
        <title>Simulation of Deepwater Horizon oil plume reveals substrate specialization within a complex community of hydrocarbon-degraders.</title>
        <authorList>
            <person name="Hu P."/>
            <person name="Dubinsky E.A."/>
            <person name="Probst A.J."/>
            <person name="Wang J."/>
            <person name="Sieber C.M.K."/>
            <person name="Tom L.M."/>
            <person name="Gardinali P."/>
            <person name="Banfield J.F."/>
            <person name="Atlas R.M."/>
            <person name="Andersen G.L."/>
        </authorList>
    </citation>
    <scope>NUCLEOTIDE SEQUENCE [LARGE SCALE GENOMIC DNA]</scope>
    <source>
        <strain evidence="1">35_9_T64</strain>
    </source>
</reference>
<name>A0A1Z8B9L4_9FLAO</name>
<dbReference type="Gene3D" id="3.40.50.300">
    <property type="entry name" value="P-loop containing nucleotide triphosphate hydrolases"/>
    <property type="match status" value="1"/>
</dbReference>
<dbReference type="Pfam" id="PF13177">
    <property type="entry name" value="DNA_pol3_delta2"/>
    <property type="match status" value="1"/>
</dbReference>
<dbReference type="InterPro" id="IPR027417">
    <property type="entry name" value="P-loop_NTPase"/>
</dbReference>
<dbReference type="AlphaFoldDB" id="A0A1Z8B9L4"/>
<dbReference type="EMBL" id="MAAX01000042">
    <property type="protein sequence ID" value="OUS19208.1"/>
    <property type="molecule type" value="Genomic_DNA"/>
</dbReference>
<protein>
    <submittedName>
        <fullName evidence="1">DNA polymerase III subunit delta</fullName>
    </submittedName>
</protein>
<sequence length="375" mass="42139">MQYQDVLGLDHIKKHLQSTVENSRIAHAQLFVGPTGSGVLPLAVAYARNILCRDNSSSCHAQLNNLAHPDLHFSFPMPASVGSSSSKATSDIFLAEWREFVKTNSYGSLPDWYKAIDIEKKNAEIRVAEAQLIMKKLSLKSYEGGYKVLIVWGADKMNTEAANKLLKLIEEPPANTIILLVAESDDRIINTIKSRCQIINVPKLNAAVIAQGLQKHLQLTESQSSIIARQADGDYRKAVQFSQNSAEDLQFEEWFVQWVRTAFVAKTKITAISDLMNWANTIAAVNRETQIRFLNYCIEFFRQAMLKNYKAESAVYLSPQSGFDLSKFAPFVDGNRMLEVQKQLQDAIYHIERNANGKIVLTDLSIGMTRILHSK</sequence>
<dbReference type="GO" id="GO:0006261">
    <property type="term" value="P:DNA-templated DNA replication"/>
    <property type="evidence" value="ECO:0007669"/>
    <property type="project" value="TreeGrafter"/>
</dbReference>
<gene>
    <name evidence="1" type="ORF">A9Q93_02565</name>
</gene>
<dbReference type="RefSeq" id="WP_303685821.1">
    <property type="nucleotide sequence ID" value="NZ_CAJXYO010000045.1"/>
</dbReference>
<dbReference type="InterPro" id="IPR050238">
    <property type="entry name" value="DNA_Rep/Repair_Clamp_Loader"/>
</dbReference>
<dbReference type="Proteomes" id="UP000196102">
    <property type="component" value="Unassembled WGS sequence"/>
</dbReference>
<comment type="caution">
    <text evidence="1">The sequence shown here is derived from an EMBL/GenBank/DDBJ whole genome shotgun (WGS) entry which is preliminary data.</text>
</comment>
<dbReference type="PANTHER" id="PTHR11669:SF8">
    <property type="entry name" value="DNA POLYMERASE III SUBUNIT DELTA"/>
    <property type="match status" value="1"/>
</dbReference>
<evidence type="ECO:0000313" key="2">
    <source>
        <dbReference type="Proteomes" id="UP000196102"/>
    </source>
</evidence>
<dbReference type="SUPFAM" id="SSF52540">
    <property type="entry name" value="P-loop containing nucleoside triphosphate hydrolases"/>
    <property type="match status" value="1"/>
</dbReference>
<dbReference type="PANTHER" id="PTHR11669">
    <property type="entry name" value="REPLICATION FACTOR C / DNA POLYMERASE III GAMMA-TAU SUBUNIT"/>
    <property type="match status" value="1"/>
</dbReference>